<proteinExistence type="predicted"/>
<dbReference type="SUPFAM" id="SSF54001">
    <property type="entry name" value="Cysteine proteinases"/>
    <property type="match status" value="1"/>
</dbReference>
<keyword evidence="4" id="KW-1185">Reference proteome</keyword>
<organism evidence="3 4">
    <name type="scientific">Ooceraea biroi</name>
    <name type="common">Clonal raider ant</name>
    <name type="synonym">Cerapachys biroi</name>
    <dbReference type="NCBI Taxonomy" id="2015173"/>
    <lineage>
        <taxon>Eukaryota</taxon>
        <taxon>Metazoa</taxon>
        <taxon>Ecdysozoa</taxon>
        <taxon>Arthropoda</taxon>
        <taxon>Hexapoda</taxon>
        <taxon>Insecta</taxon>
        <taxon>Pterygota</taxon>
        <taxon>Neoptera</taxon>
        <taxon>Endopterygota</taxon>
        <taxon>Hymenoptera</taxon>
        <taxon>Apocrita</taxon>
        <taxon>Aculeata</taxon>
        <taxon>Formicoidea</taxon>
        <taxon>Formicidae</taxon>
        <taxon>Dorylinae</taxon>
        <taxon>Ooceraea</taxon>
    </lineage>
</organism>
<dbReference type="AlphaFoldDB" id="A0A026X416"/>
<dbReference type="InterPro" id="IPR001394">
    <property type="entry name" value="Peptidase_C19_UCH"/>
</dbReference>
<dbReference type="GO" id="GO:0004843">
    <property type="term" value="F:cysteine-type deubiquitinase activity"/>
    <property type="evidence" value="ECO:0007669"/>
    <property type="project" value="InterPro"/>
</dbReference>
<name>A0A026X416_OOCBI</name>
<dbReference type="OrthoDB" id="27652at2759"/>
<dbReference type="GO" id="GO:0016579">
    <property type="term" value="P:protein deubiquitination"/>
    <property type="evidence" value="ECO:0007669"/>
    <property type="project" value="InterPro"/>
</dbReference>
<dbReference type="Gene3D" id="3.90.70.10">
    <property type="entry name" value="Cysteine proteinases"/>
    <property type="match status" value="1"/>
</dbReference>
<dbReference type="EMBL" id="KK107016">
    <property type="protein sequence ID" value="EZA62848.1"/>
    <property type="molecule type" value="Genomic_DNA"/>
</dbReference>
<protein>
    <submittedName>
        <fullName evidence="3">Ubiquitin carboxyl-terminal hydrolase</fullName>
    </submittedName>
</protein>
<dbReference type="Pfam" id="PF00443">
    <property type="entry name" value="UCH"/>
    <property type="match status" value="1"/>
</dbReference>
<dbReference type="STRING" id="2015173.A0A026X416"/>
<evidence type="ECO:0000313" key="3">
    <source>
        <dbReference type="EMBL" id="EZA62848.1"/>
    </source>
</evidence>
<feature type="domain" description="Peptidase C19 ubiquitin carboxyl-terminal hydrolase" evidence="1">
    <location>
        <begin position="249"/>
        <end position="360"/>
    </location>
</feature>
<evidence type="ECO:0000313" key="4">
    <source>
        <dbReference type="Proteomes" id="UP000053097"/>
    </source>
</evidence>
<keyword evidence="3" id="KW-0378">Hydrolase</keyword>
<dbReference type="InterPro" id="IPR038765">
    <property type="entry name" value="Papain-like_cys_pep_sf"/>
</dbReference>
<evidence type="ECO:0000259" key="1">
    <source>
        <dbReference type="Pfam" id="PF00443"/>
    </source>
</evidence>
<dbReference type="InterPro" id="IPR049512">
    <property type="entry name" value="DJR-like_dom"/>
</dbReference>
<dbReference type="PANTHER" id="PTHR36159:SF1">
    <property type="entry name" value="RETROVIRUS-RELATED POL POLYPROTEIN FROM TRANSPOSON 412-LIKE PROTEIN"/>
    <property type="match status" value="1"/>
</dbReference>
<dbReference type="PANTHER" id="PTHR36159">
    <property type="entry name" value="PROTEIN CBG23766"/>
    <property type="match status" value="1"/>
</dbReference>
<feature type="domain" description="Double jelly roll-like" evidence="2">
    <location>
        <begin position="132"/>
        <end position="247"/>
    </location>
</feature>
<dbReference type="Pfam" id="PF21738">
    <property type="entry name" value="DJR-like_dom"/>
    <property type="match status" value="1"/>
</dbReference>
<evidence type="ECO:0000259" key="2">
    <source>
        <dbReference type="Pfam" id="PF21738"/>
    </source>
</evidence>
<reference evidence="3 4" key="1">
    <citation type="journal article" date="2014" name="Curr. Biol.">
        <title>The genome of the clonal raider ant Cerapachys biroi.</title>
        <authorList>
            <person name="Oxley P.R."/>
            <person name="Ji L."/>
            <person name="Fetter-Pruneda I."/>
            <person name="McKenzie S.K."/>
            <person name="Li C."/>
            <person name="Hu H."/>
            <person name="Zhang G."/>
            <person name="Kronauer D.J."/>
        </authorList>
    </citation>
    <scope>NUCLEOTIDE SEQUENCE [LARGE SCALE GENOMIC DNA]</scope>
</reference>
<accession>A0A026X416</accession>
<gene>
    <name evidence="3" type="ORF">X777_01164</name>
</gene>
<sequence length="365" mass="42529">MFGSTYLCECSFSKMKYIKTDKSRLGQYSDLYLKTDVFLLADVFENFRNTCIRSYGLDPVHYYTLPGYTWDAMLLHTGIEFELLTDVDIVLFVERGVRGGLSQCSHRYARANNGYAPSYDPSELSTYLMYYDLLVEHDRAHLAVKAATQLEKPRYVIFALQTGRRNIATKDASLFDECDLSNVKLFLNSEFYPYDDNHLDFTKNRYAVLYDMYARFRRAYYALDRDDDGAMLTLSKFLPCGPLVVRNKRTKETLLSCLTNLFYNIATQEKKVGSIALKKLITRRRKEKEEFDIYMQQDAHEFLNFLINHINEIILAERTQSKPAGGKCGFDKLIDQNTLITMKVKKLPMILALHLKRFKYVYKAI</sequence>
<dbReference type="Proteomes" id="UP000053097">
    <property type="component" value="Unassembled WGS sequence"/>
</dbReference>